<evidence type="ECO:0000256" key="1">
    <source>
        <dbReference type="SAM" id="MobiDB-lite"/>
    </source>
</evidence>
<dbReference type="Pfam" id="PF04471">
    <property type="entry name" value="Mrr_cat"/>
    <property type="match status" value="1"/>
</dbReference>
<accession>A0A1C3NI37</accession>
<name>A0A1C3NI37_9XANT</name>
<feature type="transmembrane region" description="Helical" evidence="2">
    <location>
        <begin position="275"/>
        <end position="292"/>
    </location>
</feature>
<evidence type="ECO:0000259" key="3">
    <source>
        <dbReference type="Pfam" id="PF04471"/>
    </source>
</evidence>
<dbReference type="Proteomes" id="UP000092503">
    <property type="component" value="Unassembled WGS sequence"/>
</dbReference>
<dbReference type="STRING" id="56449.XBLMG947_0837"/>
<keyword evidence="2" id="KW-1133">Transmembrane helix</keyword>
<feature type="transmembrane region" description="Helical" evidence="2">
    <location>
        <begin position="97"/>
        <end position="124"/>
    </location>
</feature>
<sequence>MTLPARELSVQAFGIRTLPSNATSARNVAKQHDFLDNRERPASPALRSPFAPLPLTASDWRVFRYLDHGLRYRRERSIDESFAKDSSRRTIRYTRHCLILIPPWILAPLAALLVWLAVCAYLWLVWRRANEVQEGMHALAVMHWRDFSAVVLRVLQDQRGWQPTQLPQDGLPTADFMMQTEHGTRLVACKHGRGYRIGVAAVNELGAMARLAGASGGVMVTEGRMERGGIAAAQKQSIEVLDGGRLWPLLKPYLPGDVETGVVGTARRRAIQHSLIAGAALTTLAAMAVLALRPPDPVPAAPRTAVASPVPAPAHVVASRTPSTTTSQPTPPSTASATPPAAGAEPDAATMQGYRREVSKTLAQTPGLVRGIWLTQVTLVVDRTVDDSAAWPLICRELERYPYLRTVRVQLNPRPGIAEPVRWRQCTTI</sequence>
<dbReference type="GO" id="GO:0003677">
    <property type="term" value="F:DNA binding"/>
    <property type="evidence" value="ECO:0007669"/>
    <property type="project" value="InterPro"/>
</dbReference>
<feature type="compositionally biased region" description="Low complexity" evidence="1">
    <location>
        <begin position="301"/>
        <end position="342"/>
    </location>
</feature>
<evidence type="ECO:0000313" key="5">
    <source>
        <dbReference type="Proteomes" id="UP000092503"/>
    </source>
</evidence>
<evidence type="ECO:0000256" key="2">
    <source>
        <dbReference type="SAM" id="Phobius"/>
    </source>
</evidence>
<dbReference type="SUPFAM" id="SSF52980">
    <property type="entry name" value="Restriction endonuclease-like"/>
    <property type="match status" value="1"/>
</dbReference>
<keyword evidence="2" id="KW-0472">Membrane</keyword>
<dbReference type="AlphaFoldDB" id="A0A1C3NI37"/>
<dbReference type="InterPro" id="IPR007560">
    <property type="entry name" value="Restrct_endonuc_IV_Mrr"/>
</dbReference>
<gene>
    <name evidence="4" type="ORF">XBLMG947_0837</name>
</gene>
<dbReference type="GO" id="GO:0004519">
    <property type="term" value="F:endonuclease activity"/>
    <property type="evidence" value="ECO:0007669"/>
    <property type="project" value="InterPro"/>
</dbReference>
<reference evidence="4 5" key="1">
    <citation type="submission" date="2016-06" db="EMBL/GenBank/DDBJ databases">
        <authorList>
            <person name="Kjaerup R.B."/>
            <person name="Dalgaard T.S."/>
            <person name="Juul-Madsen H.R."/>
        </authorList>
    </citation>
    <scope>NUCLEOTIDE SEQUENCE [LARGE SCALE GENOMIC DNA]</scope>
    <source>
        <strain evidence="4">LMG947</strain>
    </source>
</reference>
<evidence type="ECO:0000313" key="4">
    <source>
        <dbReference type="EMBL" id="SBV50061.1"/>
    </source>
</evidence>
<organism evidence="4 5">
    <name type="scientific">Xanthomonas bromi</name>
    <dbReference type="NCBI Taxonomy" id="56449"/>
    <lineage>
        <taxon>Bacteria</taxon>
        <taxon>Pseudomonadati</taxon>
        <taxon>Pseudomonadota</taxon>
        <taxon>Gammaproteobacteria</taxon>
        <taxon>Lysobacterales</taxon>
        <taxon>Lysobacteraceae</taxon>
        <taxon>Xanthomonas</taxon>
    </lineage>
</organism>
<feature type="region of interest" description="Disordered" evidence="1">
    <location>
        <begin position="299"/>
        <end position="348"/>
    </location>
</feature>
<proteinExistence type="predicted"/>
<protein>
    <recommendedName>
        <fullName evidence="3">Restriction endonuclease type IV Mrr domain-containing protein</fullName>
    </recommendedName>
</protein>
<keyword evidence="2" id="KW-0812">Transmembrane</keyword>
<dbReference type="GO" id="GO:0009307">
    <property type="term" value="P:DNA restriction-modification system"/>
    <property type="evidence" value="ECO:0007669"/>
    <property type="project" value="InterPro"/>
</dbReference>
<dbReference type="EMBL" id="FLTX01000011">
    <property type="protein sequence ID" value="SBV50061.1"/>
    <property type="molecule type" value="Genomic_DNA"/>
</dbReference>
<dbReference type="InterPro" id="IPR011335">
    <property type="entry name" value="Restrct_endonuc-II-like"/>
</dbReference>
<feature type="domain" description="Restriction endonuclease type IV Mrr" evidence="3">
    <location>
        <begin position="141"/>
        <end position="248"/>
    </location>
</feature>